<gene>
    <name evidence="2" type="ORF">METZ01_LOCUS493843</name>
</gene>
<keyword evidence="1" id="KW-0732">Signal</keyword>
<dbReference type="AlphaFoldDB" id="A0A383D9K3"/>
<dbReference type="Gene3D" id="3.40.190.170">
    <property type="entry name" value="Bacterial extracellular solute-binding protein, family 7"/>
    <property type="match status" value="1"/>
</dbReference>
<feature type="non-terminal residue" evidence="2">
    <location>
        <position position="1"/>
    </location>
</feature>
<dbReference type="GO" id="GO:0055085">
    <property type="term" value="P:transmembrane transport"/>
    <property type="evidence" value="ECO:0007669"/>
    <property type="project" value="InterPro"/>
</dbReference>
<evidence type="ECO:0000256" key="1">
    <source>
        <dbReference type="ARBA" id="ARBA00022729"/>
    </source>
</evidence>
<protein>
    <recommendedName>
        <fullName evidence="3">C4-dicarboxylate ABC transporter substrate-binding protein</fullName>
    </recommendedName>
</protein>
<reference evidence="2" key="1">
    <citation type="submission" date="2018-05" db="EMBL/GenBank/DDBJ databases">
        <authorList>
            <person name="Lanie J.A."/>
            <person name="Ng W.-L."/>
            <person name="Kazmierczak K.M."/>
            <person name="Andrzejewski T.M."/>
            <person name="Davidsen T.M."/>
            <person name="Wayne K.J."/>
            <person name="Tettelin H."/>
            <person name="Glass J.I."/>
            <person name="Rusch D."/>
            <person name="Podicherti R."/>
            <person name="Tsui H.-C.T."/>
            <person name="Winkler M.E."/>
        </authorList>
    </citation>
    <scope>NUCLEOTIDE SEQUENCE</scope>
</reference>
<name>A0A383D9K3_9ZZZZ</name>
<dbReference type="PANTHER" id="PTHR33376">
    <property type="match status" value="1"/>
</dbReference>
<dbReference type="NCBIfam" id="NF037995">
    <property type="entry name" value="TRAP_S1"/>
    <property type="match status" value="1"/>
</dbReference>
<dbReference type="InterPro" id="IPR018389">
    <property type="entry name" value="DctP_fam"/>
</dbReference>
<dbReference type="InterPro" id="IPR038404">
    <property type="entry name" value="TRAP_DctP_sf"/>
</dbReference>
<proteinExistence type="predicted"/>
<accession>A0A383D9K3</accession>
<dbReference type="PANTHER" id="PTHR33376:SF5">
    <property type="entry name" value="EXTRACYTOPLASMIC SOLUTE RECEPTOR PROTEIN"/>
    <property type="match status" value="1"/>
</dbReference>
<organism evidence="2">
    <name type="scientific">marine metagenome</name>
    <dbReference type="NCBI Taxonomy" id="408172"/>
    <lineage>
        <taxon>unclassified sequences</taxon>
        <taxon>metagenomes</taxon>
        <taxon>ecological metagenomes</taxon>
    </lineage>
</organism>
<sequence>KKGARYLGHFSGDLGTGNHFMYTQKEVSSTADLKGMKIRVPPLTRFFVKSIGAEPVTLPPSEVYLALERGTVEGFTWPYYDGFTSFGWQEVSKYLIGHPLYRDGISIMMNLDKWNSLPADVQKIMLESVAEIQAWSRGWISAYQNTQLAGMIKGGMKVIQFSEDDARNWNEVSNSALWAHFKTAMSAEDYARSRQLLGYD</sequence>
<dbReference type="EMBL" id="UINC01215348">
    <property type="protein sequence ID" value="SVE40989.1"/>
    <property type="molecule type" value="Genomic_DNA"/>
</dbReference>
<dbReference type="Pfam" id="PF03480">
    <property type="entry name" value="DctP"/>
    <property type="match status" value="1"/>
</dbReference>
<evidence type="ECO:0000313" key="2">
    <source>
        <dbReference type="EMBL" id="SVE40989.1"/>
    </source>
</evidence>
<evidence type="ECO:0008006" key="3">
    <source>
        <dbReference type="Google" id="ProtNLM"/>
    </source>
</evidence>